<feature type="domain" description="ABC3 transporter permease C-terminal" evidence="8">
    <location>
        <begin position="2"/>
        <end position="110"/>
    </location>
</feature>
<dbReference type="Pfam" id="PF02687">
    <property type="entry name" value="FtsX"/>
    <property type="match status" value="1"/>
</dbReference>
<dbReference type="EMBL" id="VCKW01000093">
    <property type="protein sequence ID" value="TMQ98461.1"/>
    <property type="molecule type" value="Genomic_DNA"/>
</dbReference>
<dbReference type="OrthoDB" id="3223244at2"/>
<reference evidence="9 10" key="1">
    <citation type="submission" date="2019-05" db="EMBL/GenBank/DDBJ databases">
        <title>Draft genome sequence of Actinomadura sp. 14C53.</title>
        <authorList>
            <person name="Saricaoglu S."/>
            <person name="Isik K."/>
        </authorList>
    </citation>
    <scope>NUCLEOTIDE SEQUENCE [LARGE SCALE GENOMIC DNA]</scope>
    <source>
        <strain evidence="9 10">14C53</strain>
    </source>
</reference>
<keyword evidence="10" id="KW-1185">Reference proteome</keyword>
<dbReference type="RefSeq" id="WP_138646529.1">
    <property type="nucleotide sequence ID" value="NZ_VCKW01000093.1"/>
</dbReference>
<dbReference type="GO" id="GO:0005886">
    <property type="term" value="C:plasma membrane"/>
    <property type="evidence" value="ECO:0007669"/>
    <property type="project" value="UniProtKB-SubCell"/>
</dbReference>
<keyword evidence="5 7" id="KW-0472">Membrane</keyword>
<organism evidence="9 10">
    <name type="scientific">Actinomadura soli</name>
    <dbReference type="NCBI Taxonomy" id="2508997"/>
    <lineage>
        <taxon>Bacteria</taxon>
        <taxon>Bacillati</taxon>
        <taxon>Actinomycetota</taxon>
        <taxon>Actinomycetes</taxon>
        <taxon>Streptosporangiales</taxon>
        <taxon>Thermomonosporaceae</taxon>
        <taxon>Actinomadura</taxon>
    </lineage>
</organism>
<gene>
    <name evidence="9" type="ORF">ETD83_19290</name>
</gene>
<evidence type="ECO:0000256" key="6">
    <source>
        <dbReference type="ARBA" id="ARBA00038076"/>
    </source>
</evidence>
<dbReference type="Proteomes" id="UP000309174">
    <property type="component" value="Unassembled WGS sequence"/>
</dbReference>
<dbReference type="PANTHER" id="PTHR30572">
    <property type="entry name" value="MEMBRANE COMPONENT OF TRANSPORTER-RELATED"/>
    <property type="match status" value="1"/>
</dbReference>
<keyword evidence="4 7" id="KW-1133">Transmembrane helix</keyword>
<proteinExistence type="inferred from homology"/>
<keyword evidence="2" id="KW-1003">Cell membrane</keyword>
<name>A0A5C4JA90_9ACTN</name>
<accession>A0A5C4JA90</accession>
<evidence type="ECO:0000313" key="9">
    <source>
        <dbReference type="EMBL" id="TMQ98461.1"/>
    </source>
</evidence>
<feature type="transmembrane region" description="Helical" evidence="7">
    <location>
        <begin position="84"/>
        <end position="103"/>
    </location>
</feature>
<dbReference type="AlphaFoldDB" id="A0A5C4JA90"/>
<comment type="subcellular location">
    <subcellularLocation>
        <location evidence="1">Cell membrane</location>
        <topology evidence="1">Multi-pass membrane protein</topology>
    </subcellularLocation>
</comment>
<evidence type="ECO:0000259" key="8">
    <source>
        <dbReference type="Pfam" id="PF02687"/>
    </source>
</evidence>
<dbReference type="InterPro" id="IPR050250">
    <property type="entry name" value="Macrolide_Exporter_MacB"/>
</dbReference>
<keyword evidence="3 7" id="KW-0812">Transmembrane</keyword>
<evidence type="ECO:0000256" key="3">
    <source>
        <dbReference type="ARBA" id="ARBA00022692"/>
    </source>
</evidence>
<evidence type="ECO:0000256" key="2">
    <source>
        <dbReference type="ARBA" id="ARBA00022475"/>
    </source>
</evidence>
<comment type="similarity">
    <text evidence="6">Belongs to the ABC-4 integral membrane protein family.</text>
</comment>
<evidence type="ECO:0000256" key="1">
    <source>
        <dbReference type="ARBA" id="ARBA00004651"/>
    </source>
</evidence>
<comment type="caution">
    <text evidence="9">The sequence shown here is derived from an EMBL/GenBank/DDBJ whole genome shotgun (WGS) entry which is preliminary data.</text>
</comment>
<evidence type="ECO:0000256" key="5">
    <source>
        <dbReference type="ARBA" id="ARBA00023136"/>
    </source>
</evidence>
<dbReference type="GO" id="GO:0022857">
    <property type="term" value="F:transmembrane transporter activity"/>
    <property type="evidence" value="ECO:0007669"/>
    <property type="project" value="TreeGrafter"/>
</dbReference>
<evidence type="ECO:0000313" key="10">
    <source>
        <dbReference type="Proteomes" id="UP000309174"/>
    </source>
</evidence>
<dbReference type="InterPro" id="IPR003838">
    <property type="entry name" value="ABC3_permease_C"/>
</dbReference>
<protein>
    <submittedName>
        <fullName evidence="9">FtsX-like permease family protein</fullName>
    </submittedName>
</protein>
<feature type="transmembrane region" description="Helical" evidence="7">
    <location>
        <begin position="48"/>
        <end position="72"/>
    </location>
</feature>
<dbReference type="PANTHER" id="PTHR30572:SF4">
    <property type="entry name" value="ABC TRANSPORTER PERMEASE YTRF"/>
    <property type="match status" value="1"/>
</dbReference>
<evidence type="ECO:0000256" key="4">
    <source>
        <dbReference type="ARBA" id="ARBA00022989"/>
    </source>
</evidence>
<evidence type="ECO:0000256" key="7">
    <source>
        <dbReference type="SAM" id="Phobius"/>
    </source>
</evidence>
<sequence length="121" mass="12458">MALIIAFTAIAVVNTLAMATSDRAREFALLRLVGTTRRQVMRMLGWETLAIVAVAAVLGTAIALATLTAFSAGMTGGAPHVPPLGHLGVLGWGALLAVIATVLPARLAMAARPADTINTRD</sequence>